<reference evidence="1" key="2">
    <citation type="submission" date="2021-03" db="UniProtKB">
        <authorList>
            <consortium name="EnsemblPlants"/>
        </authorList>
    </citation>
    <scope>IDENTIFICATION</scope>
</reference>
<dbReference type="Proteomes" id="UP000596660">
    <property type="component" value="Unplaced"/>
</dbReference>
<name>A0A803MDG4_CHEQI</name>
<proteinExistence type="predicted"/>
<protein>
    <submittedName>
        <fullName evidence="1">Uncharacterized protein</fullName>
    </submittedName>
</protein>
<organism evidence="1 2">
    <name type="scientific">Chenopodium quinoa</name>
    <name type="common">Quinoa</name>
    <dbReference type="NCBI Taxonomy" id="63459"/>
    <lineage>
        <taxon>Eukaryota</taxon>
        <taxon>Viridiplantae</taxon>
        <taxon>Streptophyta</taxon>
        <taxon>Embryophyta</taxon>
        <taxon>Tracheophyta</taxon>
        <taxon>Spermatophyta</taxon>
        <taxon>Magnoliopsida</taxon>
        <taxon>eudicotyledons</taxon>
        <taxon>Gunneridae</taxon>
        <taxon>Pentapetalae</taxon>
        <taxon>Caryophyllales</taxon>
        <taxon>Chenopodiaceae</taxon>
        <taxon>Chenopodioideae</taxon>
        <taxon>Atripliceae</taxon>
        <taxon>Chenopodium</taxon>
    </lineage>
</organism>
<evidence type="ECO:0000313" key="2">
    <source>
        <dbReference type="Proteomes" id="UP000596660"/>
    </source>
</evidence>
<dbReference type="Gramene" id="AUR62027507-RA">
    <property type="protein sequence ID" value="AUR62027507-RA:cds"/>
    <property type="gene ID" value="AUR62027507"/>
</dbReference>
<evidence type="ECO:0000313" key="1">
    <source>
        <dbReference type="EnsemblPlants" id="AUR62027507-RA:cds"/>
    </source>
</evidence>
<dbReference type="EnsemblPlants" id="AUR62027507-RA">
    <property type="protein sequence ID" value="AUR62027507-RA:cds"/>
    <property type="gene ID" value="AUR62027507"/>
</dbReference>
<sequence>MLDILPLKIVDIQKSDSVHLTCSCTANCMGSQQLKAVHCYPLQVVVLWNLIILCGPFQRVSRPILERYLLLLLRQHSCQQLLSSLLPCNLHA</sequence>
<dbReference type="AlphaFoldDB" id="A0A803MDG4"/>
<keyword evidence="2" id="KW-1185">Reference proteome</keyword>
<accession>A0A803MDG4</accession>
<reference evidence="1" key="1">
    <citation type="journal article" date="2017" name="Nature">
        <title>The genome of Chenopodium quinoa.</title>
        <authorList>
            <person name="Jarvis D.E."/>
            <person name="Ho Y.S."/>
            <person name="Lightfoot D.J."/>
            <person name="Schmoeckel S.M."/>
            <person name="Li B."/>
            <person name="Borm T.J.A."/>
            <person name="Ohyanagi H."/>
            <person name="Mineta K."/>
            <person name="Michell C.T."/>
            <person name="Saber N."/>
            <person name="Kharbatia N.M."/>
            <person name="Rupper R.R."/>
            <person name="Sharp A.R."/>
            <person name="Dally N."/>
            <person name="Boughton B.A."/>
            <person name="Woo Y.H."/>
            <person name="Gao G."/>
            <person name="Schijlen E.G.W.M."/>
            <person name="Guo X."/>
            <person name="Momin A.A."/>
            <person name="Negrao S."/>
            <person name="Al-Babili S."/>
            <person name="Gehring C."/>
            <person name="Roessner U."/>
            <person name="Jung C."/>
            <person name="Murphy K."/>
            <person name="Arold S.T."/>
            <person name="Gojobori T."/>
            <person name="van der Linden C.G."/>
            <person name="van Loo E.N."/>
            <person name="Jellen E.N."/>
            <person name="Maughan P.J."/>
            <person name="Tester M."/>
        </authorList>
    </citation>
    <scope>NUCLEOTIDE SEQUENCE [LARGE SCALE GENOMIC DNA]</scope>
    <source>
        <strain evidence="1">cv. PI 614886</strain>
    </source>
</reference>